<sequence>MNMNPPPGVPVCGLCDTVDNLKMCNRCKAIWYCSVAHQREHYRQHKAFCKERARANQQGVNGVGLGANGRSRIDYARHHVPPNSSSYAMDSHVLEEVMSQAASDHPMHFQGSDVGFAGGRRTSLNDTELLPSSFDLGTNLEAYHHHHHHHPHPRSSTSSLVQFCPDSLSLEESGLSPTWITDILPSVIQDLNRYGVCVVDNFLGSDKAQPILQEVEALHVRGLFEDGQVVSPNVQDQARGIIRGDKITWVTGNEPQCANIRRLVSAVDSIIAKANHHQDAGQLAKYSITWRSRAMVACYPGQGARYVKHVDNPDGDGRCITAIYYINKDWTPEGGGVLRIYPEGNSQVAEIEPLFDRMLFFWSDRRNPHEVLPANVTSRYAITLWYYDQKEREEYLSRASASTAST</sequence>
<evidence type="ECO:0000256" key="6">
    <source>
        <dbReference type="ARBA" id="ARBA00022964"/>
    </source>
</evidence>
<evidence type="ECO:0000256" key="1">
    <source>
        <dbReference type="ARBA" id="ARBA00001961"/>
    </source>
</evidence>
<dbReference type="InterPro" id="IPR051559">
    <property type="entry name" value="HIF_prolyl_hydroxylases"/>
</dbReference>
<evidence type="ECO:0000256" key="10">
    <source>
        <dbReference type="ARBA" id="ARBA00049134"/>
    </source>
</evidence>
<dbReference type="Gene3D" id="6.10.140.2220">
    <property type="match status" value="1"/>
</dbReference>
<dbReference type="GO" id="GO:0071456">
    <property type="term" value="P:cellular response to hypoxia"/>
    <property type="evidence" value="ECO:0007669"/>
    <property type="project" value="TreeGrafter"/>
</dbReference>
<evidence type="ECO:0000256" key="4">
    <source>
        <dbReference type="ARBA" id="ARBA00022833"/>
    </source>
</evidence>
<evidence type="ECO:0000313" key="14">
    <source>
        <dbReference type="EMBL" id="AMZ03509.1"/>
    </source>
</evidence>
<dbReference type="EC" id="1.14.11.29" evidence="9"/>
<feature type="domain" description="MYND-type" evidence="12">
    <location>
        <begin position="12"/>
        <end position="49"/>
    </location>
</feature>
<keyword evidence="8" id="KW-0408">Iron</keyword>
<evidence type="ECO:0000259" key="12">
    <source>
        <dbReference type="PROSITE" id="PS50865"/>
    </source>
</evidence>
<evidence type="ECO:0000256" key="8">
    <source>
        <dbReference type="ARBA" id="ARBA00023004"/>
    </source>
</evidence>
<keyword evidence="5" id="KW-0847">Vitamin C</keyword>
<dbReference type="AlphaFoldDB" id="A0A2I4K801"/>
<dbReference type="EMBL" id="KU736959">
    <property type="protein sequence ID" value="AMZ03509.1"/>
    <property type="molecule type" value="mRNA"/>
</dbReference>
<evidence type="ECO:0000256" key="3">
    <source>
        <dbReference type="ARBA" id="ARBA00022771"/>
    </source>
</evidence>
<keyword evidence="4" id="KW-0862">Zinc</keyword>
<dbReference type="InterPro" id="IPR005123">
    <property type="entry name" value="Oxoglu/Fe-dep_dioxygenase_dom"/>
</dbReference>
<dbReference type="GO" id="GO:0008198">
    <property type="term" value="F:ferrous iron binding"/>
    <property type="evidence" value="ECO:0007669"/>
    <property type="project" value="TreeGrafter"/>
</dbReference>
<dbReference type="PROSITE" id="PS01360">
    <property type="entry name" value="ZF_MYND_1"/>
    <property type="match status" value="1"/>
</dbReference>
<dbReference type="InterPro" id="IPR006620">
    <property type="entry name" value="Pro_4_hyd_alph"/>
</dbReference>
<keyword evidence="6" id="KW-0223">Dioxygenase</keyword>
<protein>
    <recommendedName>
        <fullName evidence="9">hypoxia-inducible factor-proline dioxygenase</fullName>
        <ecNumber evidence="9">1.14.11.29</ecNumber>
    </recommendedName>
</protein>
<evidence type="ECO:0000256" key="5">
    <source>
        <dbReference type="ARBA" id="ARBA00022896"/>
    </source>
</evidence>
<proteinExistence type="evidence at transcript level"/>
<dbReference type="GO" id="GO:0008270">
    <property type="term" value="F:zinc ion binding"/>
    <property type="evidence" value="ECO:0007669"/>
    <property type="project" value="UniProtKB-KW"/>
</dbReference>
<dbReference type="PANTHER" id="PTHR12907">
    <property type="entry name" value="EGL NINE HOMOLOG-RELATED"/>
    <property type="match status" value="1"/>
</dbReference>
<dbReference type="PROSITE" id="PS50865">
    <property type="entry name" value="ZF_MYND_2"/>
    <property type="match status" value="1"/>
</dbReference>
<dbReference type="GO" id="GO:0031418">
    <property type="term" value="F:L-ascorbic acid binding"/>
    <property type="evidence" value="ECO:0007669"/>
    <property type="project" value="UniProtKB-KW"/>
</dbReference>
<dbReference type="InterPro" id="IPR044862">
    <property type="entry name" value="Pro_4_hyd_alph_FE2OG_OXY"/>
</dbReference>
<comment type="catalytic activity">
    <reaction evidence="10">
        <text>L-prolyl-[hypoxia-inducible factor alpha subunit] + 2-oxoglutarate + O2 = trans-4-hydroxy-L-prolyl-[hypoxia-inducible factor alpha subunit] + succinate + CO2</text>
        <dbReference type="Rhea" id="RHEA:48400"/>
        <dbReference type="Rhea" id="RHEA-COMP:12093"/>
        <dbReference type="Rhea" id="RHEA-COMP:12094"/>
        <dbReference type="ChEBI" id="CHEBI:15379"/>
        <dbReference type="ChEBI" id="CHEBI:16526"/>
        <dbReference type="ChEBI" id="CHEBI:16810"/>
        <dbReference type="ChEBI" id="CHEBI:30031"/>
        <dbReference type="ChEBI" id="CHEBI:50342"/>
        <dbReference type="ChEBI" id="CHEBI:61965"/>
        <dbReference type="EC" id="1.14.11.29"/>
    </reaction>
</comment>
<evidence type="ECO:0000256" key="11">
    <source>
        <dbReference type="PROSITE-ProRule" id="PRU00134"/>
    </source>
</evidence>
<dbReference type="PANTHER" id="PTHR12907:SF26">
    <property type="entry name" value="HIF PROLYL HYDROXYLASE, ISOFORM C"/>
    <property type="match status" value="1"/>
</dbReference>
<dbReference type="PROSITE" id="PS51471">
    <property type="entry name" value="FE2OG_OXY"/>
    <property type="match status" value="1"/>
</dbReference>
<evidence type="ECO:0000256" key="2">
    <source>
        <dbReference type="ARBA" id="ARBA00022723"/>
    </source>
</evidence>
<evidence type="ECO:0000256" key="9">
    <source>
        <dbReference type="ARBA" id="ARBA00039004"/>
    </source>
</evidence>
<dbReference type="Pfam" id="PF13640">
    <property type="entry name" value="2OG-FeII_Oxy_3"/>
    <property type="match status" value="1"/>
</dbReference>
<dbReference type="InterPro" id="IPR002893">
    <property type="entry name" value="Znf_MYND"/>
</dbReference>
<evidence type="ECO:0000256" key="7">
    <source>
        <dbReference type="ARBA" id="ARBA00023002"/>
    </source>
</evidence>
<dbReference type="Gene3D" id="2.60.120.620">
    <property type="entry name" value="q2cbj1_9rhob like domain"/>
    <property type="match status" value="1"/>
</dbReference>
<reference evidence="14" key="1">
    <citation type="submission" date="2016-02" db="EMBL/GenBank/DDBJ databases">
        <title>Molecular characterization and mRNA expression of HIF-prolyl hydroxylase (PHD) in Macrobrachium nipponense in response to hypoxia.</title>
        <authorList>
            <person name="Sun S."/>
        </authorList>
    </citation>
    <scope>NUCLEOTIDE SEQUENCE</scope>
</reference>
<feature type="domain" description="Fe2OG dioxygenase" evidence="13">
    <location>
        <begin position="289"/>
        <end position="388"/>
    </location>
</feature>
<keyword evidence="2" id="KW-0479">Metal-binding</keyword>
<evidence type="ECO:0000259" key="13">
    <source>
        <dbReference type="PROSITE" id="PS51471"/>
    </source>
</evidence>
<comment type="cofactor">
    <cofactor evidence="1">
        <name>L-ascorbate</name>
        <dbReference type="ChEBI" id="CHEBI:38290"/>
    </cofactor>
</comment>
<organism evidence="14">
    <name type="scientific">Macrobrachium nipponense</name>
    <name type="common">Oriental river shrimp</name>
    <name type="synonym">Palaemon nipponensis</name>
    <dbReference type="NCBI Taxonomy" id="159736"/>
    <lineage>
        <taxon>Eukaryota</taxon>
        <taxon>Metazoa</taxon>
        <taxon>Ecdysozoa</taxon>
        <taxon>Arthropoda</taxon>
        <taxon>Crustacea</taxon>
        <taxon>Multicrustacea</taxon>
        <taxon>Malacostraca</taxon>
        <taxon>Eumalacostraca</taxon>
        <taxon>Eucarida</taxon>
        <taxon>Decapoda</taxon>
        <taxon>Pleocyemata</taxon>
        <taxon>Caridea</taxon>
        <taxon>Palaemonoidea</taxon>
        <taxon>Palaemonidae</taxon>
        <taxon>Macrobrachium</taxon>
    </lineage>
</organism>
<name>A0A2I4K801_MACNP</name>
<accession>A0A2I4K801</accession>
<keyword evidence="3 11" id="KW-0863">Zinc-finger</keyword>
<dbReference type="GO" id="GO:0160082">
    <property type="term" value="F:hypoxia-inducible factor-proline dioxygenase activity"/>
    <property type="evidence" value="ECO:0007669"/>
    <property type="project" value="UniProtKB-EC"/>
</dbReference>
<dbReference type="Pfam" id="PF01753">
    <property type="entry name" value="zf-MYND"/>
    <property type="match status" value="1"/>
</dbReference>
<dbReference type="SUPFAM" id="SSF144232">
    <property type="entry name" value="HIT/MYND zinc finger-like"/>
    <property type="match status" value="1"/>
</dbReference>
<keyword evidence="7" id="KW-0560">Oxidoreductase</keyword>
<dbReference type="SMART" id="SM00702">
    <property type="entry name" value="P4Hc"/>
    <property type="match status" value="1"/>
</dbReference>